<feature type="transmembrane region" description="Helical" evidence="9">
    <location>
        <begin position="41"/>
        <end position="65"/>
    </location>
</feature>
<feature type="transmembrane region" description="Helical" evidence="9">
    <location>
        <begin position="114"/>
        <end position="134"/>
    </location>
</feature>
<sequence>MYSSIVALAANTPGADGTLFQWSWFIFNKYSTLFLKATWVTLYVSLIGTILGFILGFAVGIINTVQIHKEDNIVKKILIRILKIIVVVYVEIFRDTPMIVQGMVIYYGLRQNDIMITSIIAGILVTTLNTGAYMGETVRAGIKSVDAGQEEGALAMGMSHFKAMLYIIVPQALKNVIPEMCNTFVNNLKMTSVLNVIGVSELFLMAKTAGGAYYKYFESYIVISIIYFVLCFVFNRIFAVVEKKLQGRSDYELATEFLDNE</sequence>
<accession>A0ABV1BZU3</accession>
<keyword evidence="8 9" id="KW-0472">Membrane</keyword>
<dbReference type="PROSITE" id="PS50928">
    <property type="entry name" value="ABC_TM1"/>
    <property type="match status" value="1"/>
</dbReference>
<evidence type="ECO:0000256" key="8">
    <source>
        <dbReference type="ARBA" id="ARBA00023136"/>
    </source>
</evidence>
<evidence type="ECO:0000256" key="9">
    <source>
        <dbReference type="RuleBase" id="RU363032"/>
    </source>
</evidence>
<comment type="subcellular location">
    <subcellularLocation>
        <location evidence="1 9">Cell membrane</location>
        <topology evidence="1 9">Multi-pass membrane protein</topology>
    </subcellularLocation>
</comment>
<keyword evidence="5 9" id="KW-0812">Transmembrane</keyword>
<proteinExistence type="inferred from homology"/>
<protein>
    <submittedName>
        <fullName evidence="11">Amino acid ABC transporter permease</fullName>
    </submittedName>
</protein>
<dbReference type="Pfam" id="PF00528">
    <property type="entry name" value="BPD_transp_1"/>
    <property type="match status" value="1"/>
</dbReference>
<evidence type="ECO:0000256" key="4">
    <source>
        <dbReference type="ARBA" id="ARBA00022475"/>
    </source>
</evidence>
<evidence type="ECO:0000313" key="11">
    <source>
        <dbReference type="EMBL" id="MEQ2380389.1"/>
    </source>
</evidence>
<evidence type="ECO:0000256" key="6">
    <source>
        <dbReference type="ARBA" id="ARBA00022970"/>
    </source>
</evidence>
<dbReference type="CDD" id="cd06261">
    <property type="entry name" value="TM_PBP2"/>
    <property type="match status" value="1"/>
</dbReference>
<evidence type="ECO:0000256" key="7">
    <source>
        <dbReference type="ARBA" id="ARBA00022989"/>
    </source>
</evidence>
<comment type="similarity">
    <text evidence="2">Belongs to the binding-protein-dependent transport system permease family. HisMQ subfamily.</text>
</comment>
<dbReference type="Gene3D" id="1.10.3720.10">
    <property type="entry name" value="MetI-like"/>
    <property type="match status" value="1"/>
</dbReference>
<dbReference type="Proteomes" id="UP001442364">
    <property type="component" value="Unassembled WGS sequence"/>
</dbReference>
<keyword evidence="3 9" id="KW-0813">Transport</keyword>
<keyword evidence="12" id="KW-1185">Reference proteome</keyword>
<feature type="domain" description="ABC transmembrane type-1" evidence="10">
    <location>
        <begin position="38"/>
        <end position="238"/>
    </location>
</feature>
<name>A0ABV1BZU3_9FIRM</name>
<dbReference type="InterPro" id="IPR010065">
    <property type="entry name" value="AA_ABC_transptr_permease_3TM"/>
</dbReference>
<keyword evidence="4" id="KW-1003">Cell membrane</keyword>
<organism evidence="11 12">
    <name type="scientific">[Lactobacillus] rogosae</name>
    <dbReference type="NCBI Taxonomy" id="706562"/>
    <lineage>
        <taxon>Bacteria</taxon>
        <taxon>Bacillati</taxon>
        <taxon>Bacillota</taxon>
        <taxon>Clostridia</taxon>
        <taxon>Lachnospirales</taxon>
        <taxon>Lachnospiraceae</taxon>
        <taxon>Lachnospira</taxon>
    </lineage>
</organism>
<comment type="caution">
    <text evidence="11">The sequence shown here is derived from an EMBL/GenBank/DDBJ whole genome shotgun (WGS) entry which is preliminary data.</text>
</comment>
<evidence type="ECO:0000256" key="5">
    <source>
        <dbReference type="ARBA" id="ARBA00022692"/>
    </source>
</evidence>
<feature type="transmembrane region" description="Helical" evidence="9">
    <location>
        <begin position="77"/>
        <end position="94"/>
    </location>
</feature>
<dbReference type="PANTHER" id="PTHR30614:SF20">
    <property type="entry name" value="GLUTAMINE TRANSPORT SYSTEM PERMEASE PROTEIN GLNP"/>
    <property type="match status" value="1"/>
</dbReference>
<dbReference type="SUPFAM" id="SSF161098">
    <property type="entry name" value="MetI-like"/>
    <property type="match status" value="1"/>
</dbReference>
<dbReference type="InterPro" id="IPR000515">
    <property type="entry name" value="MetI-like"/>
</dbReference>
<evidence type="ECO:0000259" key="10">
    <source>
        <dbReference type="PROSITE" id="PS50928"/>
    </source>
</evidence>
<evidence type="ECO:0000313" key="12">
    <source>
        <dbReference type="Proteomes" id="UP001442364"/>
    </source>
</evidence>
<evidence type="ECO:0000256" key="3">
    <source>
        <dbReference type="ARBA" id="ARBA00022448"/>
    </source>
</evidence>
<keyword evidence="7 9" id="KW-1133">Transmembrane helix</keyword>
<gene>
    <name evidence="11" type="ORF">WMO14_10930</name>
</gene>
<evidence type="ECO:0000256" key="1">
    <source>
        <dbReference type="ARBA" id="ARBA00004651"/>
    </source>
</evidence>
<keyword evidence="6" id="KW-0029">Amino-acid transport</keyword>
<dbReference type="NCBIfam" id="TIGR01726">
    <property type="entry name" value="HEQRo_perm_3TM"/>
    <property type="match status" value="1"/>
</dbReference>
<dbReference type="RefSeq" id="WP_022501350.1">
    <property type="nucleotide sequence ID" value="NZ_DAWCMB010000224.1"/>
</dbReference>
<dbReference type="EMBL" id="JBBMER010000008">
    <property type="protein sequence ID" value="MEQ2380389.1"/>
    <property type="molecule type" value="Genomic_DNA"/>
</dbReference>
<reference evidence="11 12" key="1">
    <citation type="submission" date="2024-03" db="EMBL/GenBank/DDBJ databases">
        <title>Human intestinal bacterial collection.</title>
        <authorList>
            <person name="Pauvert C."/>
            <person name="Hitch T.C.A."/>
            <person name="Clavel T."/>
        </authorList>
    </citation>
    <scope>NUCLEOTIDE SEQUENCE [LARGE SCALE GENOMIC DNA]</scope>
    <source>
        <strain evidence="11 12">CLA-AA-H255</strain>
    </source>
</reference>
<dbReference type="PANTHER" id="PTHR30614">
    <property type="entry name" value="MEMBRANE COMPONENT OF AMINO ACID ABC TRANSPORTER"/>
    <property type="match status" value="1"/>
</dbReference>
<evidence type="ECO:0000256" key="2">
    <source>
        <dbReference type="ARBA" id="ARBA00010072"/>
    </source>
</evidence>
<dbReference type="InterPro" id="IPR043429">
    <property type="entry name" value="ArtM/GltK/GlnP/TcyL/YhdX-like"/>
</dbReference>
<feature type="transmembrane region" description="Helical" evidence="9">
    <location>
        <begin position="193"/>
        <end position="214"/>
    </location>
</feature>
<feature type="transmembrane region" description="Helical" evidence="9">
    <location>
        <begin position="220"/>
        <end position="241"/>
    </location>
</feature>
<dbReference type="InterPro" id="IPR035906">
    <property type="entry name" value="MetI-like_sf"/>
</dbReference>